<sequence>MNTFATITKIELKKLFQRKDSWLMFTVLLVPILYSVGLAANSEVITYTGTGNITAIGFASAMFQMSQSMFIFNVILSAIIGRSLASEIENKSIRLYINRIGIRKLIYEGKELALLIFSVFIDILLVLTSIVFYYAVLVHNPKVASGIFYDSNVGMEVAQIICNCIFWLITIFLVMLMATRLKTLVCVGVYMILYIIMNLMSYIDVIKYLSPLHYIGVASSNSSQIALTTMIFFLYFICAGILFTHIGIRKIEKMDL</sequence>
<reference evidence="2 3" key="1">
    <citation type="submission" date="2018-08" db="EMBL/GenBank/DDBJ databases">
        <title>A genome reference for cultivated species of the human gut microbiota.</title>
        <authorList>
            <person name="Zou Y."/>
            <person name="Xue W."/>
            <person name="Luo G."/>
        </authorList>
    </citation>
    <scope>NUCLEOTIDE SEQUENCE [LARGE SCALE GENOMIC DNA]</scope>
    <source>
        <strain evidence="2 3">OM06-4</strain>
    </source>
</reference>
<accession>A0A3E3E5Q2</accession>
<dbReference type="Proteomes" id="UP000261032">
    <property type="component" value="Unassembled WGS sequence"/>
</dbReference>
<feature type="transmembrane region" description="Helical" evidence="1">
    <location>
        <begin position="157"/>
        <end position="177"/>
    </location>
</feature>
<feature type="transmembrane region" description="Helical" evidence="1">
    <location>
        <begin position="53"/>
        <end position="76"/>
    </location>
</feature>
<comment type="caution">
    <text evidence="2">The sequence shown here is derived from an EMBL/GenBank/DDBJ whole genome shotgun (WGS) entry which is preliminary data.</text>
</comment>
<dbReference type="EMBL" id="QUSL01000062">
    <property type="protein sequence ID" value="RGD76933.1"/>
    <property type="molecule type" value="Genomic_DNA"/>
</dbReference>
<feature type="transmembrane region" description="Helical" evidence="1">
    <location>
        <begin position="21"/>
        <end position="41"/>
    </location>
</feature>
<dbReference type="AlphaFoldDB" id="A0A3E3E5Q2"/>
<keyword evidence="1" id="KW-0812">Transmembrane</keyword>
<evidence type="ECO:0000313" key="3">
    <source>
        <dbReference type="Proteomes" id="UP000261032"/>
    </source>
</evidence>
<keyword evidence="1" id="KW-0472">Membrane</keyword>
<protein>
    <submittedName>
        <fullName evidence="2">Uncharacterized protein</fullName>
    </submittedName>
</protein>
<evidence type="ECO:0000313" key="2">
    <source>
        <dbReference type="EMBL" id="RGD76933.1"/>
    </source>
</evidence>
<dbReference type="RefSeq" id="WP_117582648.1">
    <property type="nucleotide sequence ID" value="NZ_QUSL01000062.1"/>
</dbReference>
<evidence type="ECO:0000256" key="1">
    <source>
        <dbReference type="SAM" id="Phobius"/>
    </source>
</evidence>
<name>A0A3E3E5Q2_9FIRM</name>
<organism evidence="2 3">
    <name type="scientific">Thomasclavelia ramosa</name>
    <dbReference type="NCBI Taxonomy" id="1547"/>
    <lineage>
        <taxon>Bacteria</taxon>
        <taxon>Bacillati</taxon>
        <taxon>Bacillota</taxon>
        <taxon>Erysipelotrichia</taxon>
        <taxon>Erysipelotrichales</taxon>
        <taxon>Coprobacillaceae</taxon>
        <taxon>Thomasclavelia</taxon>
    </lineage>
</organism>
<feature type="transmembrane region" description="Helical" evidence="1">
    <location>
        <begin position="184"/>
        <end position="203"/>
    </location>
</feature>
<feature type="transmembrane region" description="Helical" evidence="1">
    <location>
        <begin position="112"/>
        <end position="137"/>
    </location>
</feature>
<feature type="transmembrane region" description="Helical" evidence="1">
    <location>
        <begin position="223"/>
        <end position="248"/>
    </location>
</feature>
<proteinExistence type="predicted"/>
<gene>
    <name evidence="2" type="ORF">DXB93_18300</name>
</gene>
<keyword evidence="1" id="KW-1133">Transmembrane helix</keyword>